<keyword evidence="3" id="KW-1185">Reference proteome</keyword>
<dbReference type="EMBL" id="FNRY01000001">
    <property type="protein sequence ID" value="SEB36189.1"/>
    <property type="molecule type" value="Genomic_DNA"/>
</dbReference>
<evidence type="ECO:0000256" key="1">
    <source>
        <dbReference type="SAM" id="MobiDB-lite"/>
    </source>
</evidence>
<feature type="region of interest" description="Disordered" evidence="1">
    <location>
        <begin position="1"/>
        <end position="21"/>
    </location>
</feature>
<name>A0A1H4IQ52_9MICO</name>
<dbReference type="AlphaFoldDB" id="A0A1H4IQ52"/>
<organism evidence="2 3">
    <name type="scientific">Paramicrobacterium humi</name>
    <dbReference type="NCBI Taxonomy" id="640635"/>
    <lineage>
        <taxon>Bacteria</taxon>
        <taxon>Bacillati</taxon>
        <taxon>Actinomycetota</taxon>
        <taxon>Actinomycetes</taxon>
        <taxon>Micrococcales</taxon>
        <taxon>Microbacteriaceae</taxon>
        <taxon>Paramicrobacterium</taxon>
    </lineage>
</organism>
<dbReference type="RefSeq" id="WP_091178860.1">
    <property type="nucleotide sequence ID" value="NZ_FNRY01000001.1"/>
</dbReference>
<proteinExistence type="predicted"/>
<accession>A0A1H4IQ52</accession>
<evidence type="ECO:0000313" key="2">
    <source>
        <dbReference type="EMBL" id="SEB36189.1"/>
    </source>
</evidence>
<gene>
    <name evidence="2" type="ORF">SAMN04489806_0143</name>
</gene>
<protein>
    <recommendedName>
        <fullName evidence="4">DUF4287 domain-containing protein</fullName>
    </recommendedName>
</protein>
<reference evidence="2 3" key="1">
    <citation type="submission" date="2016-10" db="EMBL/GenBank/DDBJ databases">
        <authorList>
            <person name="de Groot N.N."/>
        </authorList>
    </citation>
    <scope>NUCLEOTIDE SEQUENCE [LARGE SCALE GENOMIC DNA]</scope>
    <source>
        <strain evidence="2 3">DSM 21799</strain>
    </source>
</reference>
<dbReference type="OrthoDB" id="3837807at2"/>
<dbReference type="Proteomes" id="UP000199183">
    <property type="component" value="Unassembled WGS sequence"/>
</dbReference>
<evidence type="ECO:0000313" key="3">
    <source>
        <dbReference type="Proteomes" id="UP000199183"/>
    </source>
</evidence>
<feature type="compositionally biased region" description="Basic and acidic residues" evidence="1">
    <location>
        <begin position="7"/>
        <end position="21"/>
    </location>
</feature>
<sequence>MSGATSDSRRTAGDDAVRAATGRGRDEWHAILDEAGARAWDHPTIAAYLVAEHGVGDWWAQGVTVGFEQHIGRRLPGQRADGSFEGSVSRGLGVGTADGLDALLDAVRSATGCEAASVNPTAKNPSVRWKLPDGRTLQGMVSPLGEDRCRVVLTMAKLASADELEQAKRQMKQWLPGS</sequence>
<evidence type="ECO:0008006" key="4">
    <source>
        <dbReference type="Google" id="ProtNLM"/>
    </source>
</evidence>
<dbReference type="STRING" id="640635.SAMN04489806_0143"/>